<dbReference type="PRINTS" id="PR00320">
    <property type="entry name" value="GPROTEINBRPT"/>
</dbReference>
<reference evidence="5" key="1">
    <citation type="submission" date="2022-11" db="EMBL/GenBank/DDBJ databases">
        <title>Centuries of genome instability and evolution in soft-shell clam transmissible cancer (bioRxiv).</title>
        <authorList>
            <person name="Hart S.F.M."/>
            <person name="Yonemitsu M.A."/>
            <person name="Giersch R.M."/>
            <person name="Beal B.F."/>
            <person name="Arriagada G."/>
            <person name="Davis B.W."/>
            <person name="Ostrander E.A."/>
            <person name="Goff S.P."/>
            <person name="Metzger M.J."/>
        </authorList>
    </citation>
    <scope>NUCLEOTIDE SEQUENCE</scope>
    <source>
        <strain evidence="5">MELC-2E11</strain>
        <tissue evidence="5">Siphon/mantle</tissue>
    </source>
</reference>
<dbReference type="PANTHER" id="PTHR19848">
    <property type="entry name" value="WD40 REPEAT PROTEIN"/>
    <property type="match status" value="1"/>
</dbReference>
<name>A0ABY7E0I7_MYAAR</name>
<dbReference type="CDD" id="cd00200">
    <property type="entry name" value="WD40"/>
    <property type="match status" value="1"/>
</dbReference>
<organism evidence="5 6">
    <name type="scientific">Mya arenaria</name>
    <name type="common">Soft-shell clam</name>
    <dbReference type="NCBI Taxonomy" id="6604"/>
    <lineage>
        <taxon>Eukaryota</taxon>
        <taxon>Metazoa</taxon>
        <taxon>Spiralia</taxon>
        <taxon>Lophotrochozoa</taxon>
        <taxon>Mollusca</taxon>
        <taxon>Bivalvia</taxon>
        <taxon>Autobranchia</taxon>
        <taxon>Heteroconchia</taxon>
        <taxon>Euheterodonta</taxon>
        <taxon>Imparidentia</taxon>
        <taxon>Neoheterodontei</taxon>
        <taxon>Myida</taxon>
        <taxon>Myoidea</taxon>
        <taxon>Myidae</taxon>
        <taxon>Mya</taxon>
    </lineage>
</organism>
<dbReference type="SUPFAM" id="SSF50978">
    <property type="entry name" value="WD40 repeat-like"/>
    <property type="match status" value="1"/>
</dbReference>
<dbReference type="InterPro" id="IPR036322">
    <property type="entry name" value="WD40_repeat_dom_sf"/>
</dbReference>
<protein>
    <submittedName>
        <fullName evidence="5">DAW1-like protein</fullName>
    </submittedName>
</protein>
<feature type="repeat" description="WD" evidence="3">
    <location>
        <begin position="423"/>
        <end position="464"/>
    </location>
</feature>
<dbReference type="InterPro" id="IPR019775">
    <property type="entry name" value="WD40_repeat_CS"/>
</dbReference>
<dbReference type="PROSITE" id="PS00678">
    <property type="entry name" value="WD_REPEATS_1"/>
    <property type="match status" value="2"/>
</dbReference>
<gene>
    <name evidence="5" type="ORF">MAR_009843</name>
</gene>
<dbReference type="PROSITE" id="PS50082">
    <property type="entry name" value="WD_REPEATS_2"/>
    <property type="match status" value="6"/>
</dbReference>
<dbReference type="InterPro" id="IPR015943">
    <property type="entry name" value="WD40/YVTN_repeat-like_dom_sf"/>
</dbReference>
<keyword evidence="2" id="KW-0677">Repeat</keyword>
<dbReference type="EMBL" id="CP111015">
    <property type="protein sequence ID" value="WAR03285.1"/>
    <property type="molecule type" value="Genomic_DNA"/>
</dbReference>
<feature type="repeat" description="WD" evidence="3">
    <location>
        <begin position="381"/>
        <end position="422"/>
    </location>
</feature>
<dbReference type="PROSITE" id="PS50294">
    <property type="entry name" value="WD_REPEATS_REGION"/>
    <property type="match status" value="6"/>
</dbReference>
<accession>A0ABY7E0I7</accession>
<evidence type="ECO:0000256" key="4">
    <source>
        <dbReference type="SAM" id="MobiDB-lite"/>
    </source>
</evidence>
<dbReference type="Gene3D" id="2.130.10.10">
    <property type="entry name" value="YVTN repeat-like/Quinoprotein amine dehydrogenase"/>
    <property type="match status" value="3"/>
</dbReference>
<feature type="repeat" description="WD" evidence="3">
    <location>
        <begin position="591"/>
        <end position="623"/>
    </location>
</feature>
<dbReference type="PANTHER" id="PTHR19848:SF8">
    <property type="entry name" value="F-BOX AND WD REPEAT DOMAIN CONTAINING 7"/>
    <property type="match status" value="1"/>
</dbReference>
<evidence type="ECO:0000313" key="6">
    <source>
        <dbReference type="Proteomes" id="UP001164746"/>
    </source>
</evidence>
<dbReference type="Pfam" id="PF00400">
    <property type="entry name" value="WD40"/>
    <property type="match status" value="7"/>
</dbReference>
<evidence type="ECO:0000256" key="1">
    <source>
        <dbReference type="ARBA" id="ARBA00022574"/>
    </source>
</evidence>
<feature type="repeat" description="WD" evidence="3">
    <location>
        <begin position="549"/>
        <end position="590"/>
    </location>
</feature>
<evidence type="ECO:0000256" key="3">
    <source>
        <dbReference type="PROSITE-ProRule" id="PRU00221"/>
    </source>
</evidence>
<feature type="region of interest" description="Disordered" evidence="4">
    <location>
        <begin position="130"/>
        <end position="151"/>
    </location>
</feature>
<proteinExistence type="predicted"/>
<dbReference type="Proteomes" id="UP001164746">
    <property type="component" value="Chromosome 4"/>
</dbReference>
<evidence type="ECO:0000313" key="5">
    <source>
        <dbReference type="EMBL" id="WAR03285.1"/>
    </source>
</evidence>
<sequence length="623" mass="69230">MASSSRADFSPRISTVWNNQPEEALVKVLANLEDEAEANVDLVGTCECRVGVQYLLERSHDWRFWPLGIWKLKGHQMVQPQYAFGSPTATPIEPTGGPEPACGRSQARKTQWGAVWDLKQYESEANKKVCTNPPPVIRPTGGPEPACGRSQARKTQWGAVWDLKQYESEANKKVCTNPPPVIRYSTGLLGAPNTGTLAIDTLSVSHKNRPLLTPMQVKRQNLSCSQVGRHILMKEEQVTFFILFQQQEQVAQSTEDGRLYLGFAAVSLGFLDGCFDHKLVELHTLGIILEYEQGGHMKTKTDVDAVVDEIARKEALITASKTDQVRKLIGRLQEKLALKDDHHFYLFKRDVFHFRDKIATGSFDKTCKLWSFESGKCYHTFRGHTAEIVCLSFNPPSTMIATGSMDTTAKLWDIQTGQEVASLNGHSAEIISLSFNSSGSQLITGSFDHTVMVWDVNSGKRIHTLIGHKAEISSAQFNYDCSLIATGSMDKTCKIWETNHGTCIGTLRGHEDEVLDVSFDMTGQYLLTASADGTARCYNATTHTLISKFEGHEGEISKITFNPQGTSVLTASSDKTARLWDPENGECKQILEGHTDEIFSCAFNYEGNTIITGSKDNTCRIWR</sequence>
<dbReference type="SMART" id="SM00320">
    <property type="entry name" value="WD40"/>
    <property type="match status" value="7"/>
</dbReference>
<keyword evidence="6" id="KW-1185">Reference proteome</keyword>
<dbReference type="InterPro" id="IPR020472">
    <property type="entry name" value="WD40_PAC1"/>
</dbReference>
<feature type="repeat" description="WD" evidence="3">
    <location>
        <begin position="465"/>
        <end position="506"/>
    </location>
</feature>
<keyword evidence="1 3" id="KW-0853">WD repeat</keyword>
<feature type="repeat" description="WD" evidence="3">
    <location>
        <begin position="507"/>
        <end position="548"/>
    </location>
</feature>
<evidence type="ECO:0000256" key="2">
    <source>
        <dbReference type="ARBA" id="ARBA00022737"/>
    </source>
</evidence>
<dbReference type="InterPro" id="IPR001680">
    <property type="entry name" value="WD40_rpt"/>
</dbReference>